<dbReference type="SUPFAM" id="SSF53067">
    <property type="entry name" value="Actin-like ATPase domain"/>
    <property type="match status" value="2"/>
</dbReference>
<dbReference type="RefSeq" id="WP_122918689.1">
    <property type="nucleotide sequence ID" value="NZ_RHHQ01000012.1"/>
</dbReference>
<reference evidence="2 3" key="1">
    <citation type="submission" date="2018-10" db="EMBL/GenBank/DDBJ databases">
        <title>Phylogenomics of Brevibacillus.</title>
        <authorList>
            <person name="Dunlap C."/>
        </authorList>
    </citation>
    <scope>NUCLEOTIDE SEQUENCE [LARGE SCALE GENOMIC DNA]</scope>
    <source>
        <strain evidence="2 3">JCM 15716</strain>
    </source>
</reference>
<accession>A0A3M8DHP2</accession>
<dbReference type="InterPro" id="IPR002731">
    <property type="entry name" value="ATPase_BadF"/>
</dbReference>
<organism evidence="2 3">
    <name type="scientific">Brevibacillus fluminis</name>
    <dbReference type="NCBI Taxonomy" id="511487"/>
    <lineage>
        <taxon>Bacteria</taxon>
        <taxon>Bacillati</taxon>
        <taxon>Bacillota</taxon>
        <taxon>Bacilli</taxon>
        <taxon>Bacillales</taxon>
        <taxon>Paenibacillaceae</taxon>
        <taxon>Brevibacillus</taxon>
    </lineage>
</organism>
<evidence type="ECO:0000313" key="2">
    <source>
        <dbReference type="EMBL" id="RNB86991.1"/>
    </source>
</evidence>
<dbReference type="PANTHER" id="PTHR43190">
    <property type="entry name" value="N-ACETYL-D-GLUCOSAMINE KINASE"/>
    <property type="match status" value="1"/>
</dbReference>
<dbReference type="PANTHER" id="PTHR43190:SF3">
    <property type="entry name" value="N-ACETYL-D-GLUCOSAMINE KINASE"/>
    <property type="match status" value="1"/>
</dbReference>
<dbReference type="Proteomes" id="UP000271031">
    <property type="component" value="Unassembled WGS sequence"/>
</dbReference>
<feature type="domain" description="ATPase BadF/BadG/BcrA/BcrD type" evidence="1">
    <location>
        <begin position="6"/>
        <end position="308"/>
    </location>
</feature>
<name>A0A3M8DHP2_9BACL</name>
<dbReference type="CDD" id="cd24007">
    <property type="entry name" value="ASKHA_NBD_eukNAGK-like"/>
    <property type="match status" value="1"/>
</dbReference>
<dbReference type="Pfam" id="PF01869">
    <property type="entry name" value="BcrAD_BadFG"/>
    <property type="match status" value="1"/>
</dbReference>
<dbReference type="InterPro" id="IPR043129">
    <property type="entry name" value="ATPase_NBD"/>
</dbReference>
<dbReference type="EMBL" id="RHHQ01000012">
    <property type="protein sequence ID" value="RNB86991.1"/>
    <property type="molecule type" value="Genomic_DNA"/>
</dbReference>
<dbReference type="Gene3D" id="3.30.420.40">
    <property type="match status" value="2"/>
</dbReference>
<keyword evidence="3" id="KW-1185">Reference proteome</keyword>
<proteinExistence type="predicted"/>
<dbReference type="InterPro" id="IPR052519">
    <property type="entry name" value="Euk-type_GlcNAc_Kinase"/>
</dbReference>
<dbReference type="OrthoDB" id="9772633at2"/>
<protein>
    <submittedName>
        <fullName evidence="2">ATPase</fullName>
    </submittedName>
</protein>
<evidence type="ECO:0000259" key="1">
    <source>
        <dbReference type="Pfam" id="PF01869"/>
    </source>
</evidence>
<comment type="caution">
    <text evidence="2">The sequence shown here is derived from an EMBL/GenBank/DDBJ whole genome shotgun (WGS) entry which is preliminary data.</text>
</comment>
<gene>
    <name evidence="2" type="ORF">EDM56_14895</name>
</gene>
<dbReference type="AlphaFoldDB" id="A0A3M8DHP2"/>
<sequence>MRVVAGIDGGGTKTECMLACLKTGKTVTVTGAGCNPLITGYERLAQTVRALLEEALREMALSFGAIQAICLGVAGAGRPQEQEQVDTAVRAMLAKEGIGPNVPCLVLHDADIALRGALAPEQKAGIIAIAGTGSVAYGVDAGGKRYRSGGWGHLLGDEGSGYAIGLAGLQAVCRAYDRRGEQTLLTRTVLELCQLADPQELIPYLYTNSLEKSEIARFAKLVIEAAEARDHVSIGILTKAADELILHIESLRVQMQGHADGEEHYPVVVAGSIFAHSPFIKERFAEQITVRKLGVFQEPYGSPVEGAVRIAKELAGADGGEETEHA</sequence>
<evidence type="ECO:0000313" key="3">
    <source>
        <dbReference type="Proteomes" id="UP000271031"/>
    </source>
</evidence>